<dbReference type="CDD" id="cd00024">
    <property type="entry name" value="CD_CSD"/>
    <property type="match status" value="1"/>
</dbReference>
<dbReference type="GO" id="GO:0015074">
    <property type="term" value="P:DNA integration"/>
    <property type="evidence" value="ECO:0007669"/>
    <property type="project" value="InterPro"/>
</dbReference>
<dbReference type="GO" id="GO:0003964">
    <property type="term" value="F:RNA-directed DNA polymerase activity"/>
    <property type="evidence" value="ECO:0007669"/>
    <property type="project" value="UniProtKB-KW"/>
</dbReference>
<evidence type="ECO:0000259" key="8">
    <source>
        <dbReference type="PROSITE" id="PS50013"/>
    </source>
</evidence>
<evidence type="ECO:0000256" key="2">
    <source>
        <dbReference type="ARBA" id="ARBA00022679"/>
    </source>
</evidence>
<dbReference type="GO" id="GO:0016787">
    <property type="term" value="F:hydrolase activity"/>
    <property type="evidence" value="ECO:0007669"/>
    <property type="project" value="UniProtKB-KW"/>
</dbReference>
<dbReference type="Pfam" id="PF13975">
    <property type="entry name" value="gag-asp_proteas"/>
    <property type="match status" value="1"/>
</dbReference>
<feature type="domain" description="Integrase catalytic" evidence="10">
    <location>
        <begin position="884"/>
        <end position="1049"/>
    </location>
</feature>
<accession>A0A5J4YKV0</accession>
<dbReference type="Pfam" id="PF17917">
    <property type="entry name" value="RT_RNaseH"/>
    <property type="match status" value="1"/>
</dbReference>
<dbReference type="EC" id="2.7.7.49" evidence="1"/>
<dbReference type="InterPro" id="IPR043128">
    <property type="entry name" value="Rev_trsase/Diguanyl_cyclase"/>
</dbReference>
<name>A0A5J4YKV0_PORPP</name>
<dbReference type="Pfam" id="PF17921">
    <property type="entry name" value="Integrase_H2C2"/>
    <property type="match status" value="1"/>
</dbReference>
<dbReference type="InterPro" id="IPR000953">
    <property type="entry name" value="Chromo/chromo_shadow_dom"/>
</dbReference>
<dbReference type="Gene3D" id="2.40.70.10">
    <property type="entry name" value="Acid Proteases"/>
    <property type="match status" value="1"/>
</dbReference>
<keyword evidence="12" id="KW-1185">Reference proteome</keyword>
<organism evidence="11 12">
    <name type="scientific">Porphyridium purpureum</name>
    <name type="common">Red alga</name>
    <name type="synonym">Porphyridium cruentum</name>
    <dbReference type="NCBI Taxonomy" id="35688"/>
    <lineage>
        <taxon>Eukaryota</taxon>
        <taxon>Rhodophyta</taxon>
        <taxon>Bangiophyceae</taxon>
        <taxon>Porphyridiales</taxon>
        <taxon>Porphyridiaceae</taxon>
        <taxon>Porphyridium</taxon>
    </lineage>
</organism>
<evidence type="ECO:0000313" key="11">
    <source>
        <dbReference type="EMBL" id="KAA8491602.1"/>
    </source>
</evidence>
<dbReference type="OrthoDB" id="78677at2759"/>
<dbReference type="Gene3D" id="1.10.340.70">
    <property type="match status" value="1"/>
</dbReference>
<evidence type="ECO:0000256" key="6">
    <source>
        <dbReference type="ARBA" id="ARBA00022801"/>
    </source>
</evidence>
<keyword evidence="3" id="KW-0548">Nucleotidyltransferase</keyword>
<dbReference type="PANTHER" id="PTHR37984:SF5">
    <property type="entry name" value="PROTEIN NYNRIN-LIKE"/>
    <property type="match status" value="1"/>
</dbReference>
<sequence length="1258" mass="140535">MQEGQAGKCETPEDPTDLLPVSLECGQVRIFDRRVLCSVRGSVDRRPFVLFYVRGTVGWIPTRALVDTGATGDSYASRAVAESWGAQMQKAKTRVDNAQGSTMGPAKEAVVLVRLGALETPLRVLVVEELAEELIVGMEFWHRHSECINLTKQCVQMRGGERIPCFTNTNKDRTFIHCAQEVVIPAFTERAVSVLLPQSGRSSARKPSSWRVRNSSRVPLKIGAGQKLASIRWERPDVIERETLEAIAEIPLNHVESASVRKEFLAVVQKHWRVFRAEAGRARSVQHVIRTEDGASFPAAKLRRRSESERVAEETMVKALLKKGILEPCSGPYASANVLVRKPTGAWRLTTDFRNLNAVTVKDKYPIPLVQECLDWAGRFSLFSTLDLTDGFFQVPLHPESRDLTAMITPLGLFRYCVIAQGMSNSPATFQRLMNTVLGDLRWKNSLIYIDDLIVGTKSKEEHLEILDQVLQRFEEEGLTFSLPKCSFLARSIEFLGHEVEGGKIRPKRRNVEAIRAWEVPANPSEVQRFLGVVGWFRAFVPGFEKIAAPLREALAGLAMSAKKSSRRQAVQCVDWSSRFGKAQREAFERLKTALCDPSVVLYQPIPGAAWVLDTDASTLGVGAALYQRLESSFHPVCFLSRALTPAEKNYPITELECLAVVWAVRKCRHYLYGESICIRSDHEPLKWLLNLKEPRGRLARWALALSDYNFVLEYIKGPSNKVPDALSRQPLPAHEPLQSYDERMARIVTSVANSSEKARELPSKEELKAAYAEDEQIAKEIANLNSQRPEYSEPEYFCDEDGILWAHTKPLRRVVPDALVSRVLGYYHSTSASGHMGVAKTIGRVASGLWWWPGWTADVREFLQSCRFCARRKGSRQQQVPIGRRRPTRRFELVAADLLTISPKTARGFDKVLVVADLFSRFTVAVPVADETARSVADGLLSAWVAPFGPPEALLSDNGPAFRSELLARISQLLGIGKVFTLAHNPKANGVVERYNRTLCGLLAGAMADHDADVGWDVFLPLAVHAYNASRHASLGGLSPYEVMFGRPANDFSQAIVPEEQAPEQEFVAFADQLRGRIKMMHALALAASDRSHAKNFARSAASVSRTSARQLVKVGDAVMLWRGLGTLKGRKLEAPWVGPYELLALEGSRATIRSSSEEFFVHVDRIKRVDTSVELSSDFDADSARRSSVLTEISSLQKRRERDGQVEFLVAWYGAKRADWTWELAEDLPETLVREFEDSFASKGDVLRTRSGRAFR</sequence>
<reference evidence="12" key="1">
    <citation type="journal article" date="2019" name="Nat. Commun.">
        <title>Expansion of phycobilisome linker gene families in mesophilic red algae.</title>
        <authorList>
            <person name="Lee J."/>
            <person name="Kim D."/>
            <person name="Bhattacharya D."/>
            <person name="Yoon H.S."/>
        </authorList>
    </citation>
    <scope>NUCLEOTIDE SEQUENCE [LARGE SCALE GENOMIC DNA]</scope>
    <source>
        <strain evidence="12">CCMP 1328</strain>
    </source>
</reference>
<dbReference type="CDD" id="cd09274">
    <property type="entry name" value="RNase_HI_RT_Ty3"/>
    <property type="match status" value="1"/>
</dbReference>
<evidence type="ECO:0000259" key="9">
    <source>
        <dbReference type="PROSITE" id="PS50878"/>
    </source>
</evidence>
<dbReference type="PROSITE" id="PS50013">
    <property type="entry name" value="CHROMO_2"/>
    <property type="match status" value="1"/>
</dbReference>
<dbReference type="Gene3D" id="3.10.10.10">
    <property type="entry name" value="HIV Type 1 Reverse Transcriptase, subunit A, domain 1"/>
    <property type="match status" value="1"/>
</dbReference>
<protein>
    <recommendedName>
        <fullName evidence="1">RNA-directed DNA polymerase</fullName>
        <ecNumber evidence="1">2.7.7.49</ecNumber>
    </recommendedName>
</protein>
<dbReference type="CDD" id="cd00303">
    <property type="entry name" value="retropepsin_like"/>
    <property type="match status" value="1"/>
</dbReference>
<dbReference type="Gene3D" id="2.40.50.40">
    <property type="match status" value="1"/>
</dbReference>
<dbReference type="InterPro" id="IPR041588">
    <property type="entry name" value="Integrase_H2C2"/>
</dbReference>
<dbReference type="SUPFAM" id="SSF53098">
    <property type="entry name" value="Ribonuclease H-like"/>
    <property type="match status" value="1"/>
</dbReference>
<keyword evidence="6" id="KW-0378">Hydrolase</keyword>
<dbReference type="InterPro" id="IPR021109">
    <property type="entry name" value="Peptidase_aspartic_dom_sf"/>
</dbReference>
<dbReference type="InterPro" id="IPR041373">
    <property type="entry name" value="RT_RNaseH"/>
</dbReference>
<dbReference type="GO" id="GO:0004519">
    <property type="term" value="F:endonuclease activity"/>
    <property type="evidence" value="ECO:0007669"/>
    <property type="project" value="UniProtKB-KW"/>
</dbReference>
<keyword evidence="7" id="KW-0695">RNA-directed DNA polymerase</keyword>
<evidence type="ECO:0000256" key="4">
    <source>
        <dbReference type="ARBA" id="ARBA00022722"/>
    </source>
</evidence>
<dbReference type="SUPFAM" id="SSF56672">
    <property type="entry name" value="DNA/RNA polymerases"/>
    <property type="match status" value="1"/>
</dbReference>
<dbReference type="AlphaFoldDB" id="A0A5J4YKV0"/>
<dbReference type="PROSITE" id="PS50994">
    <property type="entry name" value="INTEGRASE"/>
    <property type="match status" value="1"/>
</dbReference>
<dbReference type="InterPro" id="IPR012337">
    <property type="entry name" value="RNaseH-like_sf"/>
</dbReference>
<keyword evidence="5" id="KW-0255">Endonuclease</keyword>
<dbReference type="Gene3D" id="3.30.420.10">
    <property type="entry name" value="Ribonuclease H-like superfamily/Ribonuclease H"/>
    <property type="match status" value="1"/>
</dbReference>
<evidence type="ECO:0000256" key="5">
    <source>
        <dbReference type="ARBA" id="ARBA00022759"/>
    </source>
</evidence>
<dbReference type="InterPro" id="IPR001584">
    <property type="entry name" value="Integrase_cat-core"/>
</dbReference>
<proteinExistence type="predicted"/>
<dbReference type="Gene3D" id="3.30.70.270">
    <property type="match status" value="2"/>
</dbReference>
<dbReference type="Gene3D" id="3.10.20.370">
    <property type="match status" value="1"/>
</dbReference>
<dbReference type="EMBL" id="VRMN01000012">
    <property type="protein sequence ID" value="KAA8491602.1"/>
    <property type="molecule type" value="Genomic_DNA"/>
</dbReference>
<dbReference type="Pfam" id="PF00665">
    <property type="entry name" value="rve"/>
    <property type="match status" value="1"/>
</dbReference>
<evidence type="ECO:0000313" key="12">
    <source>
        <dbReference type="Proteomes" id="UP000324585"/>
    </source>
</evidence>
<evidence type="ECO:0000256" key="3">
    <source>
        <dbReference type="ARBA" id="ARBA00022695"/>
    </source>
</evidence>
<dbReference type="InterPro" id="IPR050951">
    <property type="entry name" value="Retrovirus_Pol_polyprotein"/>
</dbReference>
<evidence type="ECO:0000256" key="1">
    <source>
        <dbReference type="ARBA" id="ARBA00012493"/>
    </source>
</evidence>
<feature type="domain" description="Chromo" evidence="8">
    <location>
        <begin position="1193"/>
        <end position="1254"/>
    </location>
</feature>
<dbReference type="CDD" id="cd01647">
    <property type="entry name" value="RT_LTR"/>
    <property type="match status" value="1"/>
</dbReference>
<dbReference type="FunFam" id="3.10.20.370:FF:000001">
    <property type="entry name" value="Retrovirus-related Pol polyprotein from transposon 17.6-like protein"/>
    <property type="match status" value="1"/>
</dbReference>
<gene>
    <name evidence="11" type="ORF">FVE85_9649</name>
</gene>
<dbReference type="Proteomes" id="UP000324585">
    <property type="component" value="Unassembled WGS sequence"/>
</dbReference>
<evidence type="ECO:0000256" key="7">
    <source>
        <dbReference type="ARBA" id="ARBA00022918"/>
    </source>
</evidence>
<comment type="caution">
    <text evidence="11">The sequence shown here is derived from an EMBL/GenBank/DDBJ whole genome shotgun (WGS) entry which is preliminary data.</text>
</comment>
<dbReference type="GO" id="GO:0003676">
    <property type="term" value="F:nucleic acid binding"/>
    <property type="evidence" value="ECO:0007669"/>
    <property type="project" value="InterPro"/>
</dbReference>
<dbReference type="Pfam" id="PF00078">
    <property type="entry name" value="RVT_1"/>
    <property type="match status" value="1"/>
</dbReference>
<dbReference type="InterPro" id="IPR036397">
    <property type="entry name" value="RNaseH_sf"/>
</dbReference>
<feature type="domain" description="Reverse transcriptase" evidence="9">
    <location>
        <begin position="321"/>
        <end position="500"/>
    </location>
</feature>
<dbReference type="PROSITE" id="PS50878">
    <property type="entry name" value="RT_POL"/>
    <property type="match status" value="1"/>
</dbReference>
<dbReference type="InterPro" id="IPR000477">
    <property type="entry name" value="RT_dom"/>
</dbReference>
<dbReference type="InterPro" id="IPR043502">
    <property type="entry name" value="DNA/RNA_pol_sf"/>
</dbReference>
<dbReference type="SUPFAM" id="SSF54160">
    <property type="entry name" value="Chromo domain-like"/>
    <property type="match status" value="1"/>
</dbReference>
<keyword evidence="2" id="KW-0808">Transferase</keyword>
<keyword evidence="4" id="KW-0540">Nuclease</keyword>
<dbReference type="InterPro" id="IPR016197">
    <property type="entry name" value="Chromo-like_dom_sf"/>
</dbReference>
<evidence type="ECO:0000259" key="10">
    <source>
        <dbReference type="PROSITE" id="PS50994"/>
    </source>
</evidence>
<dbReference type="PANTHER" id="PTHR37984">
    <property type="entry name" value="PROTEIN CBG26694"/>
    <property type="match status" value="1"/>
</dbReference>